<accession>X1LQX6</accession>
<dbReference type="InterPro" id="IPR013783">
    <property type="entry name" value="Ig-like_fold"/>
</dbReference>
<reference evidence="1" key="1">
    <citation type="journal article" date="2014" name="Front. Microbiol.">
        <title>High frequency of phylogenetically diverse reductive dehalogenase-homologous genes in deep subseafloor sedimentary metagenomes.</title>
        <authorList>
            <person name="Kawai M."/>
            <person name="Futagami T."/>
            <person name="Toyoda A."/>
            <person name="Takaki Y."/>
            <person name="Nishi S."/>
            <person name="Hori S."/>
            <person name="Arai W."/>
            <person name="Tsubouchi T."/>
            <person name="Morono Y."/>
            <person name="Uchiyama I."/>
            <person name="Ito T."/>
            <person name="Fujiyama A."/>
            <person name="Inagaki F."/>
            <person name="Takami H."/>
        </authorList>
    </citation>
    <scope>NUCLEOTIDE SEQUENCE</scope>
    <source>
        <strain evidence="1">Expedition CK06-06</strain>
    </source>
</reference>
<protein>
    <submittedName>
        <fullName evidence="1">Uncharacterized protein</fullName>
    </submittedName>
</protein>
<proteinExistence type="predicted"/>
<name>X1LQX6_9ZZZZ</name>
<evidence type="ECO:0000313" key="1">
    <source>
        <dbReference type="EMBL" id="GAI08221.1"/>
    </source>
</evidence>
<dbReference type="AlphaFoldDB" id="X1LQX6"/>
<organism evidence="1">
    <name type="scientific">marine sediment metagenome</name>
    <dbReference type="NCBI Taxonomy" id="412755"/>
    <lineage>
        <taxon>unclassified sequences</taxon>
        <taxon>metagenomes</taxon>
        <taxon>ecological metagenomes</taxon>
    </lineage>
</organism>
<dbReference type="EMBL" id="BARV01010116">
    <property type="protein sequence ID" value="GAI08221.1"/>
    <property type="molecule type" value="Genomic_DNA"/>
</dbReference>
<gene>
    <name evidence="1" type="ORF">S06H3_19705</name>
</gene>
<feature type="non-terminal residue" evidence="1">
    <location>
        <position position="1"/>
    </location>
</feature>
<sequence>LLIDNVENGDDISDSSVIDTNVIRLCAKFSKEGSGNPLLESWGVIWKPNTQPLFDAESFIPNKDGWINTNTPLCSIKAYDPMPGLDVDSARYCISYLSDGGETITSDWMPANCNGTKGTQVSQTIVANISALNLSNDIIDLKNITISIQDLAAYESTAYIPLKTDMVKPTSNIRNVDDFSEKYNEAVQIQANVSDPGDAENKSGVASAELYYRMTSTDEWMKYDAVETEPYEWSFILDENNKSGNYKFCSIAIDNAGNVEDLPSEGDMEKSYGISNA</sequence>
<comment type="caution">
    <text evidence="1">The sequence shown here is derived from an EMBL/GenBank/DDBJ whole genome shotgun (WGS) entry which is preliminary data.</text>
</comment>
<dbReference type="Gene3D" id="2.60.40.10">
    <property type="entry name" value="Immunoglobulins"/>
    <property type="match status" value="1"/>
</dbReference>